<dbReference type="AlphaFoldDB" id="A0ABD5YTS2"/>
<proteinExistence type="predicted"/>
<evidence type="ECO:0000313" key="3">
    <source>
        <dbReference type="Proteomes" id="UP001596417"/>
    </source>
</evidence>
<keyword evidence="1" id="KW-0175">Coiled coil</keyword>
<dbReference type="Proteomes" id="UP001596417">
    <property type="component" value="Unassembled WGS sequence"/>
</dbReference>
<gene>
    <name evidence="2" type="ORF">ACFQL7_24205</name>
</gene>
<dbReference type="RefSeq" id="WP_390206779.1">
    <property type="nucleotide sequence ID" value="NZ_JBHTAX010000005.1"/>
</dbReference>
<organism evidence="2 3">
    <name type="scientific">Halocatena marina</name>
    <dbReference type="NCBI Taxonomy" id="2934937"/>
    <lineage>
        <taxon>Archaea</taxon>
        <taxon>Methanobacteriati</taxon>
        <taxon>Methanobacteriota</taxon>
        <taxon>Stenosarchaea group</taxon>
        <taxon>Halobacteria</taxon>
        <taxon>Halobacteriales</taxon>
        <taxon>Natronomonadaceae</taxon>
        <taxon>Halocatena</taxon>
    </lineage>
</organism>
<evidence type="ECO:0000256" key="1">
    <source>
        <dbReference type="SAM" id="Coils"/>
    </source>
</evidence>
<dbReference type="EMBL" id="JBHTAX010000005">
    <property type="protein sequence ID" value="MFC7192609.1"/>
    <property type="molecule type" value="Genomic_DNA"/>
</dbReference>
<evidence type="ECO:0000313" key="2">
    <source>
        <dbReference type="EMBL" id="MFC7192609.1"/>
    </source>
</evidence>
<name>A0ABD5YTS2_9EURY</name>
<comment type="caution">
    <text evidence="2">The sequence shown here is derived from an EMBL/GenBank/DDBJ whole genome shotgun (WGS) entry which is preliminary data.</text>
</comment>
<protein>
    <submittedName>
        <fullName evidence="2">Uncharacterized protein</fullName>
    </submittedName>
</protein>
<reference evidence="2 3" key="1">
    <citation type="journal article" date="2019" name="Int. J. Syst. Evol. Microbiol.">
        <title>The Global Catalogue of Microorganisms (GCM) 10K type strain sequencing project: providing services to taxonomists for standard genome sequencing and annotation.</title>
        <authorList>
            <consortium name="The Broad Institute Genomics Platform"/>
            <consortium name="The Broad Institute Genome Sequencing Center for Infectious Disease"/>
            <person name="Wu L."/>
            <person name="Ma J."/>
        </authorList>
    </citation>
    <scope>NUCLEOTIDE SEQUENCE [LARGE SCALE GENOMIC DNA]</scope>
    <source>
        <strain evidence="2 3">RDMS1</strain>
    </source>
</reference>
<sequence>MNQPQADGDSLLAQQRDSKGEVAGEWDYRLKPLVTRFVLEYSQKFTEPLPLLTDDAPTSKDKVIDGYGYWVVIHYLMAQAGYDWYDETDACLTAMQNRVKSIAAYRGAEAARAEYERLLSEWKSHREDLEQWLEEAPTGEATVE</sequence>
<keyword evidence="3" id="KW-1185">Reference proteome</keyword>
<feature type="coiled-coil region" evidence="1">
    <location>
        <begin position="108"/>
        <end position="135"/>
    </location>
</feature>
<accession>A0ABD5YTS2</accession>